<feature type="transmembrane region" description="Helical" evidence="9">
    <location>
        <begin position="315"/>
        <end position="335"/>
    </location>
</feature>
<comment type="similarity">
    <text evidence="2">Belongs to the major facilitator superfamily. Metabolite:H+ Symporter (MHS) family (TC 2.A.1.6) family.</text>
</comment>
<evidence type="ECO:0000313" key="12">
    <source>
        <dbReference type="Proteomes" id="UP001185755"/>
    </source>
</evidence>
<dbReference type="InterPro" id="IPR051084">
    <property type="entry name" value="H+-coupled_symporters"/>
</dbReference>
<evidence type="ECO:0000256" key="2">
    <source>
        <dbReference type="ARBA" id="ARBA00008240"/>
    </source>
</evidence>
<feature type="transmembrane region" description="Helical" evidence="9">
    <location>
        <begin position="116"/>
        <end position="136"/>
    </location>
</feature>
<dbReference type="Gene3D" id="1.20.1250.20">
    <property type="entry name" value="MFS general substrate transporter like domains"/>
    <property type="match status" value="1"/>
</dbReference>
<sequence>MNRTDPARPAAGSGRRTQMRAILVGSVPNLVQWFNLYLYATFAPYFRTEFFDPASTHSLVYVYGLFALTFVVRPLGSWLFGRLADVRGRQFALVAAVTLMSAGSVALAVTPTVDAIGAWAAVILAVVSIVQGIATGGEYAAATVLLSESGTRGHRGFFASFQATTIVGGLVLAQTCLLVLLASTDRAAISEWGFRLAFAAAGAAGLASLWWARGLDRVPRQPTAPQADQDATMGALFRVHWRPLVWVFLLTAGGSAAFYTFTVTVPSIVRETFFAADGDRGELTATGLVLAAFVVLMVLQPVGGALSDRIGRKPLLVVFGVLGIPATGALVPATAHLASPLAVLAILVSAFLVLTCYLSVNGIAKAEVFPPHIRALGVGFGYAVANSLFGGTAPLIYHATSGHVGVEFIAYMAVLIAVTLCAALRMRGGSATALDKPNSPL</sequence>
<dbReference type="Pfam" id="PF07690">
    <property type="entry name" value="MFS_1"/>
    <property type="match status" value="1"/>
</dbReference>
<evidence type="ECO:0000259" key="10">
    <source>
        <dbReference type="PROSITE" id="PS50850"/>
    </source>
</evidence>
<keyword evidence="4" id="KW-1003">Cell membrane</keyword>
<evidence type="ECO:0000256" key="4">
    <source>
        <dbReference type="ARBA" id="ARBA00022475"/>
    </source>
</evidence>
<feature type="transmembrane region" description="Helical" evidence="9">
    <location>
        <begin position="157"/>
        <end position="180"/>
    </location>
</feature>
<organism evidence="11 12">
    <name type="scientific">Rhodococcoides yunnanense</name>
    <dbReference type="NCBI Taxonomy" id="278209"/>
    <lineage>
        <taxon>Bacteria</taxon>
        <taxon>Bacillati</taxon>
        <taxon>Actinomycetota</taxon>
        <taxon>Actinomycetes</taxon>
        <taxon>Mycobacteriales</taxon>
        <taxon>Nocardiaceae</taxon>
        <taxon>Rhodococcoides</taxon>
    </lineage>
</organism>
<dbReference type="PROSITE" id="PS00216">
    <property type="entry name" value="SUGAR_TRANSPORT_1"/>
    <property type="match status" value="1"/>
</dbReference>
<proteinExistence type="inferred from homology"/>
<reference evidence="11 12" key="1">
    <citation type="submission" date="2023-10" db="EMBL/GenBank/DDBJ databases">
        <title>Development of a sustainable strategy for remediation of hydrocarbon-contaminated territories based on the waste exchange concept.</title>
        <authorList>
            <person name="Krivoruchko A."/>
        </authorList>
    </citation>
    <scope>NUCLEOTIDE SEQUENCE [LARGE SCALE GENOMIC DNA]</scope>
    <source>
        <strain evidence="11 12">IEGM 1323</strain>
    </source>
</reference>
<dbReference type="PROSITE" id="PS00217">
    <property type="entry name" value="SUGAR_TRANSPORT_2"/>
    <property type="match status" value="1"/>
</dbReference>
<feature type="transmembrane region" description="Helical" evidence="9">
    <location>
        <begin position="375"/>
        <end position="396"/>
    </location>
</feature>
<dbReference type="EMBL" id="JAWLJX010000005">
    <property type="protein sequence ID" value="MDV6263123.1"/>
    <property type="molecule type" value="Genomic_DNA"/>
</dbReference>
<keyword evidence="12" id="KW-1185">Reference proteome</keyword>
<dbReference type="RefSeq" id="WP_317565367.1">
    <property type="nucleotide sequence ID" value="NZ_JAWLJX010000005.1"/>
</dbReference>
<keyword evidence="7 9" id="KW-1133">Transmembrane helix</keyword>
<name>A0ABU4BG88_9NOCA</name>
<keyword evidence="6" id="KW-0769">Symport</keyword>
<feature type="transmembrane region" description="Helical" evidence="9">
    <location>
        <begin position="341"/>
        <end position="363"/>
    </location>
</feature>
<dbReference type="InterPro" id="IPR011701">
    <property type="entry name" value="MFS"/>
</dbReference>
<keyword evidence="8 9" id="KW-0472">Membrane</keyword>
<keyword evidence="3" id="KW-0813">Transport</keyword>
<feature type="transmembrane region" description="Helical" evidence="9">
    <location>
        <begin position="243"/>
        <end position="263"/>
    </location>
</feature>
<dbReference type="PANTHER" id="PTHR43528:SF1">
    <property type="entry name" value="ALPHA-KETOGLUTARATE PERMEASE"/>
    <property type="match status" value="1"/>
</dbReference>
<dbReference type="InterPro" id="IPR005829">
    <property type="entry name" value="Sugar_transporter_CS"/>
</dbReference>
<evidence type="ECO:0000256" key="7">
    <source>
        <dbReference type="ARBA" id="ARBA00022989"/>
    </source>
</evidence>
<dbReference type="PANTHER" id="PTHR43528">
    <property type="entry name" value="ALPHA-KETOGLUTARATE PERMEASE"/>
    <property type="match status" value="1"/>
</dbReference>
<evidence type="ECO:0000256" key="8">
    <source>
        <dbReference type="ARBA" id="ARBA00023136"/>
    </source>
</evidence>
<comment type="subcellular location">
    <subcellularLocation>
        <location evidence="1">Cell membrane</location>
        <topology evidence="1">Multi-pass membrane protein</topology>
    </subcellularLocation>
</comment>
<evidence type="ECO:0000256" key="1">
    <source>
        <dbReference type="ARBA" id="ARBA00004651"/>
    </source>
</evidence>
<gene>
    <name evidence="11" type="ORF">R3P96_17435</name>
</gene>
<evidence type="ECO:0000256" key="3">
    <source>
        <dbReference type="ARBA" id="ARBA00022448"/>
    </source>
</evidence>
<dbReference type="InterPro" id="IPR020846">
    <property type="entry name" value="MFS_dom"/>
</dbReference>
<evidence type="ECO:0000256" key="5">
    <source>
        <dbReference type="ARBA" id="ARBA00022692"/>
    </source>
</evidence>
<dbReference type="PROSITE" id="PS50850">
    <property type="entry name" value="MFS"/>
    <property type="match status" value="1"/>
</dbReference>
<accession>A0ABU4BG88</accession>
<dbReference type="InterPro" id="IPR036259">
    <property type="entry name" value="MFS_trans_sf"/>
</dbReference>
<evidence type="ECO:0000256" key="9">
    <source>
        <dbReference type="SAM" id="Phobius"/>
    </source>
</evidence>
<protein>
    <submittedName>
        <fullName evidence="11">MFS transporter</fullName>
    </submittedName>
</protein>
<feature type="transmembrane region" description="Helical" evidence="9">
    <location>
        <begin position="21"/>
        <end position="40"/>
    </location>
</feature>
<feature type="domain" description="Major facilitator superfamily (MFS) profile" evidence="10">
    <location>
        <begin position="21"/>
        <end position="430"/>
    </location>
</feature>
<feature type="transmembrane region" description="Helical" evidence="9">
    <location>
        <begin position="60"/>
        <end position="79"/>
    </location>
</feature>
<feature type="transmembrane region" description="Helical" evidence="9">
    <location>
        <begin position="283"/>
        <end position="303"/>
    </location>
</feature>
<feature type="transmembrane region" description="Helical" evidence="9">
    <location>
        <begin position="192"/>
        <end position="212"/>
    </location>
</feature>
<evidence type="ECO:0000313" key="11">
    <source>
        <dbReference type="EMBL" id="MDV6263123.1"/>
    </source>
</evidence>
<feature type="transmembrane region" description="Helical" evidence="9">
    <location>
        <begin position="91"/>
        <end position="110"/>
    </location>
</feature>
<dbReference type="SUPFAM" id="SSF103473">
    <property type="entry name" value="MFS general substrate transporter"/>
    <property type="match status" value="1"/>
</dbReference>
<feature type="transmembrane region" description="Helical" evidence="9">
    <location>
        <begin position="408"/>
        <end position="426"/>
    </location>
</feature>
<evidence type="ECO:0000256" key="6">
    <source>
        <dbReference type="ARBA" id="ARBA00022847"/>
    </source>
</evidence>
<keyword evidence="5 9" id="KW-0812">Transmembrane</keyword>
<dbReference type="Proteomes" id="UP001185755">
    <property type="component" value="Unassembled WGS sequence"/>
</dbReference>
<comment type="caution">
    <text evidence="11">The sequence shown here is derived from an EMBL/GenBank/DDBJ whole genome shotgun (WGS) entry which is preliminary data.</text>
</comment>